<protein>
    <submittedName>
        <fullName evidence="1">Uncharacterized protein</fullName>
    </submittedName>
</protein>
<reference evidence="2" key="2">
    <citation type="submission" date="2011-02" db="EMBL/GenBank/DDBJ databases">
        <title>The complete genome of Fluviicola taffensis DSM 16823.</title>
        <authorList>
            <consortium name="US DOE Joint Genome Institute (JGI-PGF)"/>
            <person name="Lucas S."/>
            <person name="Copeland A."/>
            <person name="Lapidus A."/>
            <person name="Bruce D."/>
            <person name="Goodwin L."/>
            <person name="Pitluck S."/>
            <person name="Kyrpides N."/>
            <person name="Mavromatis K."/>
            <person name="Ivanova N."/>
            <person name="Mikhailova N."/>
            <person name="Pagani I."/>
            <person name="Chertkov O."/>
            <person name="Detter J.C."/>
            <person name="Han C."/>
            <person name="Tapia R."/>
            <person name="Land M."/>
            <person name="Hauser L."/>
            <person name="Markowitz V."/>
            <person name="Cheng J.-F."/>
            <person name="Hugenholtz P."/>
            <person name="Woyke T."/>
            <person name="Wu D."/>
            <person name="Tindall B."/>
            <person name="Pomrenke H.G."/>
            <person name="Brambilla E."/>
            <person name="Klenk H.-P."/>
            <person name="Eisen J.A."/>
        </authorList>
    </citation>
    <scope>NUCLEOTIDE SEQUENCE [LARGE SCALE GENOMIC DNA]</scope>
    <source>
        <strain evidence="2">DSM 16823 / RW262 / RW262</strain>
    </source>
</reference>
<dbReference type="AlphaFoldDB" id="F2IG83"/>
<gene>
    <name evidence="1" type="ordered locus">Fluta_2737</name>
</gene>
<dbReference type="HOGENOM" id="CLU_3365113_0_0_10"/>
<organism evidence="1 2">
    <name type="scientific">Fluviicola taffensis (strain DSM 16823 / NCIMB 13979 / RW262)</name>
    <dbReference type="NCBI Taxonomy" id="755732"/>
    <lineage>
        <taxon>Bacteria</taxon>
        <taxon>Pseudomonadati</taxon>
        <taxon>Bacteroidota</taxon>
        <taxon>Flavobacteriia</taxon>
        <taxon>Flavobacteriales</taxon>
        <taxon>Crocinitomicaceae</taxon>
        <taxon>Fluviicola</taxon>
    </lineage>
</organism>
<reference evidence="1 2" key="1">
    <citation type="journal article" date="2011" name="Stand. Genomic Sci.">
        <title>Complete genome sequence of the gliding freshwater bacterium Fluviicola taffensis type strain (RW262).</title>
        <authorList>
            <person name="Woyke T."/>
            <person name="Chertkov O."/>
            <person name="Lapidus A."/>
            <person name="Nolan M."/>
            <person name="Lucas S."/>
            <person name="Del Rio T.G."/>
            <person name="Tice H."/>
            <person name="Cheng J.F."/>
            <person name="Tapia R."/>
            <person name="Han C."/>
            <person name="Goodwin L."/>
            <person name="Pitluck S."/>
            <person name="Liolios K."/>
            <person name="Pagani I."/>
            <person name="Ivanova N."/>
            <person name="Huntemann M."/>
            <person name="Mavromatis K."/>
            <person name="Mikhailova N."/>
            <person name="Pati A."/>
            <person name="Chen A."/>
            <person name="Palaniappan K."/>
            <person name="Land M."/>
            <person name="Hauser L."/>
            <person name="Brambilla E.M."/>
            <person name="Rohde M."/>
            <person name="Mwirichia R."/>
            <person name="Sikorski J."/>
            <person name="Tindall B.J."/>
            <person name="Goker M."/>
            <person name="Bristow J."/>
            <person name="Eisen J.A."/>
            <person name="Markowitz V."/>
            <person name="Hugenholtz P."/>
            <person name="Klenk H.P."/>
            <person name="Kyrpides N.C."/>
        </authorList>
    </citation>
    <scope>NUCLEOTIDE SEQUENCE [LARGE SCALE GENOMIC DNA]</scope>
    <source>
        <strain evidence="2">DSM 16823 / RW262 / RW262</strain>
    </source>
</reference>
<dbReference type="Proteomes" id="UP000007463">
    <property type="component" value="Chromosome"/>
</dbReference>
<dbReference type="KEGG" id="fte:Fluta_2737"/>
<name>F2IG83_FLUTR</name>
<evidence type="ECO:0000313" key="1">
    <source>
        <dbReference type="EMBL" id="AEA44718.1"/>
    </source>
</evidence>
<evidence type="ECO:0000313" key="2">
    <source>
        <dbReference type="Proteomes" id="UP000007463"/>
    </source>
</evidence>
<keyword evidence="2" id="KW-1185">Reference proteome</keyword>
<sequence>MVFLSFKTEPKFSSAITDSYPLFAIGTYSLVVSPV</sequence>
<proteinExistence type="predicted"/>
<accession>F2IG83</accession>
<dbReference type="EMBL" id="CP002542">
    <property type="protein sequence ID" value="AEA44718.1"/>
    <property type="molecule type" value="Genomic_DNA"/>
</dbReference>